<dbReference type="PANTHER" id="PTHR30404:SF0">
    <property type="entry name" value="N-ACETYLMURAMOYL-L-ALANINE AMIDASE AMIC"/>
    <property type="match status" value="1"/>
</dbReference>
<sequence length="264" mass="29231">MTYLIALDDGHGMQTAGKRTPHIASLGRYIPENEFNRAVVGFLDKELKRCGFRTLLVAQTDADTSLESRVALANKAGAHFYLSNHYDALDGKFDGPGKDPEGFTAFVYLNNSNTKSGQFAKLAVKHLAAGTTQKNRGVKEANYYVLRATKMPAALIECGFMDNEREALLMVNVAFQKEVAQELTKAMCEFYGMKYVAVTTEVPTKREETPVANSLTSTAKQDLKELLKETYKLGIMKVDHSDRGDRMTDSETLGLVISVVKRTL</sequence>
<dbReference type="EMBL" id="LGRV01000003">
    <property type="protein sequence ID" value="KOS68386.1"/>
    <property type="molecule type" value="Genomic_DNA"/>
</dbReference>
<feature type="domain" description="MurNAc-LAA" evidence="2">
    <location>
        <begin position="70"/>
        <end position="188"/>
    </location>
</feature>
<proteinExistence type="predicted"/>
<dbReference type="Gene3D" id="3.40.630.40">
    <property type="entry name" value="Zn-dependent exopeptidases"/>
    <property type="match status" value="1"/>
</dbReference>
<reference evidence="4" key="1">
    <citation type="submission" date="2015-07" db="EMBL/GenBank/DDBJ databases">
        <title>Fjat-14205 dsm 2895.</title>
        <authorList>
            <person name="Liu B."/>
            <person name="Wang J."/>
            <person name="Zhu Y."/>
            <person name="Liu G."/>
            <person name="Chen Q."/>
            <person name="Chen Z."/>
            <person name="Lan J."/>
            <person name="Che J."/>
            <person name="Ge C."/>
            <person name="Shi H."/>
            <person name="Pan Z."/>
            <person name="Liu X."/>
        </authorList>
    </citation>
    <scope>NUCLEOTIDE SEQUENCE [LARGE SCALE GENOMIC DNA]</scope>
    <source>
        <strain evidence="4">DSM 25560</strain>
    </source>
</reference>
<dbReference type="RefSeq" id="WP_053583213.1">
    <property type="nucleotide sequence ID" value="NZ_LGRV01000003.1"/>
</dbReference>
<protein>
    <recommendedName>
        <fullName evidence="2">MurNAc-LAA domain-containing protein</fullName>
    </recommendedName>
</protein>
<accession>A0ABR5K0X2</accession>
<evidence type="ECO:0000259" key="2">
    <source>
        <dbReference type="SMART" id="SM00646"/>
    </source>
</evidence>
<dbReference type="SMART" id="SM00646">
    <property type="entry name" value="Ami_3"/>
    <property type="match status" value="1"/>
</dbReference>
<evidence type="ECO:0000313" key="3">
    <source>
        <dbReference type="EMBL" id="KOS68386.1"/>
    </source>
</evidence>
<dbReference type="PANTHER" id="PTHR30404">
    <property type="entry name" value="N-ACETYLMURAMOYL-L-ALANINE AMIDASE"/>
    <property type="match status" value="1"/>
</dbReference>
<keyword evidence="4" id="KW-1185">Reference proteome</keyword>
<dbReference type="InterPro" id="IPR050695">
    <property type="entry name" value="N-acetylmuramoyl_amidase_3"/>
</dbReference>
<dbReference type="CDD" id="cd02696">
    <property type="entry name" value="MurNAc-LAA"/>
    <property type="match status" value="1"/>
</dbReference>
<organism evidence="3 4">
    <name type="scientific">Lysinibacillus contaminans</name>
    <dbReference type="NCBI Taxonomy" id="1293441"/>
    <lineage>
        <taxon>Bacteria</taxon>
        <taxon>Bacillati</taxon>
        <taxon>Bacillota</taxon>
        <taxon>Bacilli</taxon>
        <taxon>Bacillales</taxon>
        <taxon>Bacillaceae</taxon>
        <taxon>Lysinibacillus</taxon>
    </lineage>
</organism>
<name>A0ABR5K0X2_9BACI</name>
<gene>
    <name evidence="3" type="ORF">AEA09_07330</name>
</gene>
<dbReference type="Pfam" id="PF01520">
    <property type="entry name" value="Amidase_3"/>
    <property type="match status" value="1"/>
</dbReference>
<keyword evidence="1" id="KW-0378">Hydrolase</keyword>
<evidence type="ECO:0000313" key="4">
    <source>
        <dbReference type="Proteomes" id="UP000050668"/>
    </source>
</evidence>
<dbReference type="Proteomes" id="UP000050668">
    <property type="component" value="Unassembled WGS sequence"/>
</dbReference>
<dbReference type="SUPFAM" id="SSF53187">
    <property type="entry name" value="Zn-dependent exopeptidases"/>
    <property type="match status" value="1"/>
</dbReference>
<dbReference type="InterPro" id="IPR002508">
    <property type="entry name" value="MurNAc-LAA_cat"/>
</dbReference>
<comment type="caution">
    <text evidence="3">The sequence shown here is derived from an EMBL/GenBank/DDBJ whole genome shotgun (WGS) entry which is preliminary data.</text>
</comment>
<evidence type="ECO:0000256" key="1">
    <source>
        <dbReference type="ARBA" id="ARBA00022801"/>
    </source>
</evidence>